<protein>
    <submittedName>
        <fullName evidence="3">Uncharacterized protein</fullName>
    </submittedName>
</protein>
<keyword evidence="1" id="KW-1133">Transmembrane helix</keyword>
<keyword evidence="2" id="KW-0732">Signal</keyword>
<dbReference type="EMBL" id="CAHIKZ030001557">
    <property type="protein sequence ID" value="CAE1267923.1"/>
    <property type="molecule type" value="Genomic_DNA"/>
</dbReference>
<organism evidence="3 4">
    <name type="scientific">Acanthosepion pharaonis</name>
    <name type="common">Pharaoh cuttlefish</name>
    <name type="synonym">Sepia pharaonis</name>
    <dbReference type="NCBI Taxonomy" id="158019"/>
    <lineage>
        <taxon>Eukaryota</taxon>
        <taxon>Metazoa</taxon>
        <taxon>Spiralia</taxon>
        <taxon>Lophotrochozoa</taxon>
        <taxon>Mollusca</taxon>
        <taxon>Cephalopoda</taxon>
        <taxon>Coleoidea</taxon>
        <taxon>Decapodiformes</taxon>
        <taxon>Sepiida</taxon>
        <taxon>Sepiina</taxon>
        <taxon>Sepiidae</taxon>
        <taxon>Acanthosepion</taxon>
    </lineage>
</organism>
<accession>A0A812CGY4</accession>
<name>A0A812CGY4_ACAPH</name>
<sequence length="241" mass="29123">MIASFRLLLSFLCVCHWSCTHLECESSEFLFFTVESVYLLGDKRILSLSVESLIMCNLSQLLFALSSKKDGFLMNFFSFFLFFYFKDSNFFFNIYSSYIKQIGFLFFFSFFLPLFLFTSSFPFYFFFFSFLLLLLFLFTSSSFPFYFFFFSFLLLLFLFTSSSFPFFFFYFFSFLFSSFPFYSSSFPFYFFFFSFLLLLFLFTSSSFPFFFVFLSFLSQSIHKNNSFFFSENNILNYTNFP</sequence>
<proteinExistence type="predicted"/>
<reference evidence="3" key="1">
    <citation type="submission" date="2021-01" db="EMBL/GenBank/DDBJ databases">
        <authorList>
            <person name="Li R."/>
            <person name="Bekaert M."/>
        </authorList>
    </citation>
    <scope>NUCLEOTIDE SEQUENCE</scope>
    <source>
        <strain evidence="3">Farmed</strain>
    </source>
</reference>
<feature type="transmembrane region" description="Helical" evidence="1">
    <location>
        <begin position="123"/>
        <end position="139"/>
    </location>
</feature>
<feature type="transmembrane region" description="Helical" evidence="1">
    <location>
        <begin position="72"/>
        <end position="92"/>
    </location>
</feature>
<gene>
    <name evidence="3" type="ORF">SPHA_35907</name>
</gene>
<comment type="caution">
    <text evidence="3">The sequence shown here is derived from an EMBL/GenBank/DDBJ whole genome shotgun (WGS) entry which is preliminary data.</text>
</comment>
<evidence type="ECO:0000313" key="4">
    <source>
        <dbReference type="Proteomes" id="UP000597762"/>
    </source>
</evidence>
<evidence type="ECO:0000256" key="1">
    <source>
        <dbReference type="SAM" id="Phobius"/>
    </source>
</evidence>
<keyword evidence="1" id="KW-0472">Membrane</keyword>
<dbReference type="Proteomes" id="UP000597762">
    <property type="component" value="Unassembled WGS sequence"/>
</dbReference>
<dbReference type="AlphaFoldDB" id="A0A812CGY4"/>
<keyword evidence="1" id="KW-0812">Transmembrane</keyword>
<feature type="chain" id="PRO_5032839401" evidence="2">
    <location>
        <begin position="23"/>
        <end position="241"/>
    </location>
</feature>
<evidence type="ECO:0000313" key="3">
    <source>
        <dbReference type="EMBL" id="CAE1267923.1"/>
    </source>
</evidence>
<feature type="transmembrane region" description="Helical" evidence="1">
    <location>
        <begin position="188"/>
        <end position="217"/>
    </location>
</feature>
<evidence type="ECO:0000256" key="2">
    <source>
        <dbReference type="SAM" id="SignalP"/>
    </source>
</evidence>
<feature type="transmembrane region" description="Helical" evidence="1">
    <location>
        <begin position="98"/>
        <end position="116"/>
    </location>
</feature>
<feature type="transmembrane region" description="Helical" evidence="1">
    <location>
        <begin position="145"/>
        <end position="176"/>
    </location>
</feature>
<feature type="signal peptide" evidence="2">
    <location>
        <begin position="1"/>
        <end position="22"/>
    </location>
</feature>
<keyword evidence="4" id="KW-1185">Reference proteome</keyword>